<sequence length="260" mass="26524">MYRDAGYGDVGISRIGRDRLLAKICAVLLVASAASLSFFSAYISASGASPLGPGPVAAAFLCSMIGAFVALVGLIVFCVRLRTIDKHGLVVSLLEERFDSPGMLQMNGPFVRSTNARAEVSVRTGGLRGAKFEPLSCALVGALGVSLCTFSAAFGVLCAGAQGDFVRAAGALFIPSTASHVCLAAAALVLIVGGVGLVRYMLSSPGGSVVVLSDDRTHFSDADIDDITDRLNVSSANVANVKISKGGAAVVPFGISPLLP</sequence>
<dbReference type="EMBL" id="CP015994">
    <property type="protein sequence ID" value="ASI47942.1"/>
    <property type="molecule type" value="Genomic_DNA"/>
</dbReference>
<evidence type="ECO:0000313" key="3">
    <source>
        <dbReference type="Proteomes" id="UP000259762"/>
    </source>
</evidence>
<feature type="transmembrane region" description="Helical" evidence="1">
    <location>
        <begin position="137"/>
        <end position="157"/>
    </location>
</feature>
<dbReference type="RefSeq" id="WP_075139405.1">
    <property type="nucleotide sequence ID" value="NZ_CP015994.1"/>
</dbReference>
<dbReference type="OrthoDB" id="7165538at2"/>
<reference evidence="3" key="1">
    <citation type="submission" date="2018-06" db="EMBL/GenBank/DDBJ databases">
        <title>The Anaplasma ovis genome reveals a high proportion of pseudogenes.</title>
        <authorList>
            <person name="Liu Z."/>
            <person name="Peasley A.M."/>
            <person name="Yang J."/>
            <person name="Li Y."/>
            <person name="Guan G."/>
            <person name="Luo J."/>
            <person name="Yin H."/>
            <person name="Brayton K.A."/>
        </authorList>
    </citation>
    <scope>NUCLEOTIDE SEQUENCE [LARGE SCALE GENOMIC DNA]</scope>
    <source>
        <strain evidence="3">Haibei</strain>
    </source>
</reference>
<dbReference type="KEGG" id="aoh:AOV_04020"/>
<keyword evidence="1" id="KW-0812">Transmembrane</keyword>
<keyword evidence="3" id="KW-1185">Reference proteome</keyword>
<reference evidence="2 3" key="2">
    <citation type="journal article" date="2019" name="BMC Genomics">
        <title>The Anaplasma ovis genome reveals a high proportion of pseudogenes.</title>
        <authorList>
            <person name="Liu Z."/>
            <person name="Peasley A.M."/>
            <person name="Yang J."/>
            <person name="Li Y."/>
            <person name="Guan G."/>
            <person name="Luo J."/>
            <person name="Yin H."/>
            <person name="Brayton K.A."/>
        </authorList>
    </citation>
    <scope>NUCLEOTIDE SEQUENCE [LARGE SCALE GENOMIC DNA]</scope>
    <source>
        <strain evidence="2 3">Haibei</strain>
    </source>
</reference>
<dbReference type="AlphaFoldDB" id="A0A2Z2L8N0"/>
<feature type="transmembrane region" description="Helical" evidence="1">
    <location>
        <begin position="177"/>
        <end position="198"/>
    </location>
</feature>
<evidence type="ECO:0000313" key="2">
    <source>
        <dbReference type="EMBL" id="ASI47942.1"/>
    </source>
</evidence>
<keyword evidence="1" id="KW-1133">Transmembrane helix</keyword>
<dbReference type="Proteomes" id="UP000259762">
    <property type="component" value="Chromosome"/>
</dbReference>
<feature type="transmembrane region" description="Helical" evidence="1">
    <location>
        <begin position="56"/>
        <end position="79"/>
    </location>
</feature>
<name>A0A2Z2L8N0_9RICK</name>
<evidence type="ECO:0000256" key="1">
    <source>
        <dbReference type="SAM" id="Phobius"/>
    </source>
</evidence>
<proteinExistence type="predicted"/>
<organism evidence="2 3">
    <name type="scientific">Anaplasma ovis str. Haibei</name>
    <dbReference type="NCBI Taxonomy" id="1248439"/>
    <lineage>
        <taxon>Bacteria</taxon>
        <taxon>Pseudomonadati</taxon>
        <taxon>Pseudomonadota</taxon>
        <taxon>Alphaproteobacteria</taxon>
        <taxon>Rickettsiales</taxon>
        <taxon>Anaplasmataceae</taxon>
        <taxon>Anaplasma</taxon>
    </lineage>
</organism>
<protein>
    <submittedName>
        <fullName evidence="2">Uncharacterized protein</fullName>
    </submittedName>
</protein>
<gene>
    <name evidence="2" type="ORF">AOV_04020</name>
</gene>
<keyword evidence="1" id="KW-0472">Membrane</keyword>
<feature type="transmembrane region" description="Helical" evidence="1">
    <location>
        <begin position="20"/>
        <end position="44"/>
    </location>
</feature>
<accession>A0A2Z2L8N0</accession>